<keyword evidence="4" id="KW-1185">Reference proteome</keyword>
<dbReference type="PANTHER" id="PTHR39200">
    <property type="entry name" value="HYPOTHETICAL EXPORTED PROTEIN"/>
    <property type="match status" value="1"/>
</dbReference>
<comment type="caution">
    <text evidence="3">The sequence shown here is derived from an EMBL/GenBank/DDBJ whole genome shotgun (WGS) entry which is preliminary data.</text>
</comment>
<dbReference type="InterPro" id="IPR010916">
    <property type="entry name" value="TonB_box_CS"/>
</dbReference>
<keyword evidence="1" id="KW-0732">Signal</keyword>
<evidence type="ECO:0000313" key="4">
    <source>
        <dbReference type="Proteomes" id="UP001224392"/>
    </source>
</evidence>
<name>A0ABQ6M1V7_9GAMM</name>
<reference evidence="3 4" key="1">
    <citation type="submission" date="2023-04" db="EMBL/GenBank/DDBJ databases">
        <title>Marinobulbifer ophiurae gen. nov., sp. Nov., isolate from tissue of brittle star Ophioplocus japonicus.</title>
        <authorList>
            <person name="Kawano K."/>
            <person name="Sawayama S."/>
            <person name="Nakagawa S."/>
        </authorList>
    </citation>
    <scope>NUCLEOTIDE SEQUENCE [LARGE SCALE GENOMIC DNA]</scope>
    <source>
        <strain evidence="3 4">NKW57</strain>
    </source>
</reference>
<evidence type="ECO:0000256" key="1">
    <source>
        <dbReference type="SAM" id="SignalP"/>
    </source>
</evidence>
<sequence>MMNLARSTVAGLALALASLAQLPAALAEEMATRTFDVRGFDSLELKGGPRLEITQANTFSVVAEGPAELMEFVRVETSGDTLELSVEKEKKLFFGAVTVSNDDEVIFRVSLPKLEALEVKGSGEAIAKNLESENLALSVMGSGLIQADRIAAEKLSLSVMGSGDLVIDTVLAGTMGMEVKGNGDLSVKNFAGETMGADIAGSGDIMVAGKVDTLAVSVMGSGDFHGRNLQSTTASGTVMGSGDVVIRKPQSQSFRVMGSGDIAVIE</sequence>
<feature type="signal peptide" evidence="1">
    <location>
        <begin position="1"/>
        <end position="27"/>
    </location>
</feature>
<feature type="chain" id="PRO_5047008590" evidence="1">
    <location>
        <begin position="28"/>
        <end position="266"/>
    </location>
</feature>
<proteinExistence type="predicted"/>
<dbReference type="Pfam" id="PF10988">
    <property type="entry name" value="DUF2807"/>
    <property type="match status" value="1"/>
</dbReference>
<gene>
    <name evidence="3" type="ORF">MNKW57_26540</name>
</gene>
<dbReference type="PROSITE" id="PS00430">
    <property type="entry name" value="TONB_DEPENDENT_REC_1"/>
    <property type="match status" value="1"/>
</dbReference>
<accession>A0ABQ6M1V7</accession>
<dbReference type="RefSeq" id="WP_285764947.1">
    <property type="nucleotide sequence ID" value="NZ_BSYJ01000006.1"/>
</dbReference>
<feature type="domain" description="Putative auto-transporter adhesin head GIN" evidence="2">
    <location>
        <begin position="40"/>
        <end position="189"/>
    </location>
</feature>
<dbReference type="PANTHER" id="PTHR39200:SF1">
    <property type="entry name" value="AUTO-TRANSPORTER ADHESIN HEAD GIN DOMAIN-CONTAINING PROTEIN-RELATED"/>
    <property type="match status" value="1"/>
</dbReference>
<evidence type="ECO:0000313" key="3">
    <source>
        <dbReference type="EMBL" id="GMG88333.1"/>
    </source>
</evidence>
<dbReference type="Gene3D" id="2.160.20.120">
    <property type="match status" value="2"/>
</dbReference>
<dbReference type="EMBL" id="BSYJ01000006">
    <property type="protein sequence ID" value="GMG88333.1"/>
    <property type="molecule type" value="Genomic_DNA"/>
</dbReference>
<protein>
    <submittedName>
        <fullName evidence="3">Head GIN domain-containing protein</fullName>
    </submittedName>
</protein>
<dbReference type="InterPro" id="IPR021255">
    <property type="entry name" value="DUF2807"/>
</dbReference>
<organism evidence="3 4">
    <name type="scientific">Biformimicrobium ophioploci</name>
    <dbReference type="NCBI Taxonomy" id="3036711"/>
    <lineage>
        <taxon>Bacteria</taxon>
        <taxon>Pseudomonadati</taxon>
        <taxon>Pseudomonadota</taxon>
        <taxon>Gammaproteobacteria</taxon>
        <taxon>Cellvibrionales</taxon>
        <taxon>Microbulbiferaceae</taxon>
        <taxon>Biformimicrobium</taxon>
    </lineage>
</organism>
<evidence type="ECO:0000259" key="2">
    <source>
        <dbReference type="Pfam" id="PF10988"/>
    </source>
</evidence>
<dbReference type="Proteomes" id="UP001224392">
    <property type="component" value="Unassembled WGS sequence"/>
</dbReference>